<evidence type="ECO:0000256" key="4">
    <source>
        <dbReference type="ARBA" id="ARBA00022840"/>
    </source>
</evidence>
<dbReference type="STRING" id="154621.RV11_GL003420"/>
<dbReference type="GO" id="GO:0098796">
    <property type="term" value="C:membrane protein complex"/>
    <property type="evidence" value="ECO:0007669"/>
    <property type="project" value="UniProtKB-ARBA"/>
</dbReference>
<dbReference type="PANTHER" id="PTHR42798:SF7">
    <property type="entry name" value="ALPHA-D-RIBOSE 1-METHYLPHOSPHONATE 5-TRIPHOSPHATE SYNTHASE SUBUNIT PHNL"/>
    <property type="match status" value="1"/>
</dbReference>
<dbReference type="PROSITE" id="PS50893">
    <property type="entry name" value="ABC_TRANSPORTER_2"/>
    <property type="match status" value="1"/>
</dbReference>
<dbReference type="InterPro" id="IPR003439">
    <property type="entry name" value="ABC_transporter-like_ATP-bd"/>
</dbReference>
<dbReference type="Pfam" id="PF00005">
    <property type="entry name" value="ABC_tran"/>
    <property type="match status" value="1"/>
</dbReference>
<evidence type="ECO:0000256" key="3">
    <source>
        <dbReference type="ARBA" id="ARBA00022741"/>
    </source>
</evidence>
<dbReference type="AlphaFoldDB" id="R3W342"/>
<keyword evidence="2" id="KW-0813">Transport</keyword>
<keyword evidence="4" id="KW-0067">ATP-binding</keyword>
<evidence type="ECO:0000256" key="1">
    <source>
        <dbReference type="ARBA" id="ARBA00005417"/>
    </source>
</evidence>
<dbReference type="GO" id="GO:0006865">
    <property type="term" value="P:amino acid transport"/>
    <property type="evidence" value="ECO:0007669"/>
    <property type="project" value="UniProtKB-KW"/>
</dbReference>
<dbReference type="OrthoDB" id="9791546at2"/>
<dbReference type="PATRIC" id="fig|1158610.3.peg.2412"/>
<dbReference type="eggNOG" id="COG1136">
    <property type="taxonomic scope" value="Bacteria"/>
</dbReference>
<protein>
    <recommendedName>
        <fullName evidence="6">ABC transporter domain-containing protein</fullName>
    </recommendedName>
</protein>
<dbReference type="InterPro" id="IPR017911">
    <property type="entry name" value="MacB-like_ATP-bd"/>
</dbReference>
<dbReference type="HOGENOM" id="CLU_000604_1_22_9"/>
<evidence type="ECO:0000256" key="2">
    <source>
        <dbReference type="ARBA" id="ARBA00022448"/>
    </source>
</evidence>
<dbReference type="Gene3D" id="3.40.50.300">
    <property type="entry name" value="P-loop containing nucleotide triphosphate hydrolases"/>
    <property type="match status" value="1"/>
</dbReference>
<dbReference type="RefSeq" id="WP_010769079.1">
    <property type="nucleotide sequence ID" value="NZ_ASWE01000001.1"/>
</dbReference>
<dbReference type="EMBL" id="AJAT01000017">
    <property type="protein sequence ID" value="EOL42087.1"/>
    <property type="molecule type" value="Genomic_DNA"/>
</dbReference>
<name>R3W342_9ENTE</name>
<dbReference type="InterPro" id="IPR017871">
    <property type="entry name" value="ABC_transporter-like_CS"/>
</dbReference>
<keyword evidence="3" id="KW-0547">Nucleotide-binding</keyword>
<dbReference type="GO" id="GO:0022857">
    <property type="term" value="F:transmembrane transporter activity"/>
    <property type="evidence" value="ECO:0007669"/>
    <property type="project" value="UniProtKB-ARBA"/>
</dbReference>
<organism evidence="7 8">
    <name type="scientific">Enterococcus phoeniculicola ATCC BAA-412</name>
    <dbReference type="NCBI Taxonomy" id="1158610"/>
    <lineage>
        <taxon>Bacteria</taxon>
        <taxon>Bacillati</taxon>
        <taxon>Bacillota</taxon>
        <taxon>Bacilli</taxon>
        <taxon>Lactobacillales</taxon>
        <taxon>Enterococcaceae</taxon>
        <taxon>Enterococcus</taxon>
    </lineage>
</organism>
<dbReference type="CDD" id="cd03255">
    <property type="entry name" value="ABC_MJ0796_LolCDE_FtsE"/>
    <property type="match status" value="1"/>
</dbReference>
<evidence type="ECO:0000259" key="6">
    <source>
        <dbReference type="PROSITE" id="PS50893"/>
    </source>
</evidence>
<comment type="caution">
    <text evidence="7">The sequence shown here is derived from an EMBL/GenBank/DDBJ whole genome shotgun (WGS) entry which is preliminary data.</text>
</comment>
<reference evidence="7 8" key="1">
    <citation type="submission" date="2013-02" db="EMBL/GenBank/DDBJ databases">
        <title>The Genome Sequence of Enterococcus phoeniculicola BAA-412.</title>
        <authorList>
            <consortium name="The Broad Institute Genome Sequencing Platform"/>
            <consortium name="The Broad Institute Genome Sequencing Center for Infectious Disease"/>
            <person name="Earl A.M."/>
            <person name="Gilmore M.S."/>
            <person name="Lebreton F."/>
            <person name="Walker B."/>
            <person name="Young S.K."/>
            <person name="Zeng Q."/>
            <person name="Gargeya S."/>
            <person name="Fitzgerald M."/>
            <person name="Haas B."/>
            <person name="Abouelleil A."/>
            <person name="Alvarado L."/>
            <person name="Arachchi H.M."/>
            <person name="Berlin A.M."/>
            <person name="Chapman S.B."/>
            <person name="Dewar J."/>
            <person name="Goldberg J."/>
            <person name="Griggs A."/>
            <person name="Gujja S."/>
            <person name="Hansen M."/>
            <person name="Howarth C."/>
            <person name="Imamovic A."/>
            <person name="Larimer J."/>
            <person name="McCowan C."/>
            <person name="Murphy C."/>
            <person name="Neiman D."/>
            <person name="Pearson M."/>
            <person name="Priest M."/>
            <person name="Roberts A."/>
            <person name="Saif S."/>
            <person name="Shea T."/>
            <person name="Sisk P."/>
            <person name="Sykes S."/>
            <person name="Wortman J."/>
            <person name="Nusbaum C."/>
            <person name="Birren B."/>
        </authorList>
    </citation>
    <scope>NUCLEOTIDE SEQUENCE [LARGE SCALE GENOMIC DNA]</scope>
    <source>
        <strain evidence="7 8">ATCC BAA-412</strain>
    </source>
</reference>
<dbReference type="GO" id="GO:0016887">
    <property type="term" value="F:ATP hydrolysis activity"/>
    <property type="evidence" value="ECO:0007669"/>
    <property type="project" value="InterPro"/>
</dbReference>
<comment type="similarity">
    <text evidence="1">Belongs to the ABC transporter superfamily.</text>
</comment>
<evidence type="ECO:0000313" key="7">
    <source>
        <dbReference type="EMBL" id="EOL42087.1"/>
    </source>
</evidence>
<dbReference type="PANTHER" id="PTHR42798">
    <property type="entry name" value="LIPOPROTEIN-RELEASING SYSTEM ATP-BINDING PROTEIN LOLD"/>
    <property type="match status" value="1"/>
</dbReference>
<sequence>MALLEVKDVSKVYQGSVPVEVLKQISLKVQEGEFVSIMGPSGSGKTTLLNVIATLDTPTGGSIFIEGENPHQFSKEKVASFRRQKLGFVFQSYNLLAPLTVEENIMMPLTLDRVSPNDMREKSDRLLKELGIQKLAKKRIYELSGGESQRVAIARALIHDPSLILADEPTGNLDSKSARTVMEILSQTNKQKKVTTLMVTHDAFSASYSDRVVFIKDGKFFNDIYCGNNREAFYQNILAVLAHLGGASHDFQNPHLS</sequence>
<dbReference type="InterPro" id="IPR003593">
    <property type="entry name" value="AAA+_ATPase"/>
</dbReference>
<dbReference type="PROSITE" id="PS00211">
    <property type="entry name" value="ABC_TRANSPORTER_1"/>
    <property type="match status" value="1"/>
</dbReference>
<dbReference type="InterPro" id="IPR027417">
    <property type="entry name" value="P-loop_NTPase"/>
</dbReference>
<dbReference type="SUPFAM" id="SSF52540">
    <property type="entry name" value="P-loop containing nucleoside triphosphate hydrolases"/>
    <property type="match status" value="1"/>
</dbReference>
<accession>R3W342</accession>
<evidence type="ECO:0000256" key="5">
    <source>
        <dbReference type="ARBA" id="ARBA00022970"/>
    </source>
</evidence>
<evidence type="ECO:0000313" key="8">
    <source>
        <dbReference type="Proteomes" id="UP000013785"/>
    </source>
</evidence>
<gene>
    <name evidence="7" type="ORF">UC3_02435</name>
</gene>
<keyword evidence="5" id="KW-0029">Amino-acid transport</keyword>
<dbReference type="GO" id="GO:0005524">
    <property type="term" value="F:ATP binding"/>
    <property type="evidence" value="ECO:0007669"/>
    <property type="project" value="UniProtKB-KW"/>
</dbReference>
<feature type="domain" description="ABC transporter" evidence="6">
    <location>
        <begin position="4"/>
        <end position="242"/>
    </location>
</feature>
<proteinExistence type="inferred from homology"/>
<dbReference type="SMART" id="SM00382">
    <property type="entry name" value="AAA"/>
    <property type="match status" value="1"/>
</dbReference>
<dbReference type="FunFam" id="3.40.50.300:FF:000032">
    <property type="entry name" value="Export ABC transporter ATP-binding protein"/>
    <property type="match status" value="1"/>
</dbReference>
<keyword evidence="8" id="KW-1185">Reference proteome</keyword>
<dbReference type="Proteomes" id="UP000013785">
    <property type="component" value="Unassembled WGS sequence"/>
</dbReference>